<reference evidence="2 3" key="1">
    <citation type="submission" date="2015-08" db="EMBL/GenBank/DDBJ databases">
        <authorList>
            <person name="Babu N.S."/>
            <person name="Beckwith C.J."/>
            <person name="Beseler K.G."/>
            <person name="Brison A."/>
            <person name="Carone J.V."/>
            <person name="Caskin T.P."/>
            <person name="Diamond M."/>
            <person name="Durham M.E."/>
            <person name="Foxe J.M."/>
            <person name="Go M."/>
            <person name="Henderson B.A."/>
            <person name="Jones I.B."/>
            <person name="McGettigan J.A."/>
            <person name="Micheletti S.J."/>
            <person name="Nasrallah M.E."/>
            <person name="Ortiz D."/>
            <person name="Piller C.R."/>
            <person name="Privatt S.R."/>
            <person name="Schneider S.L."/>
            <person name="Sharp S."/>
            <person name="Smith T.C."/>
            <person name="Stanton J.D."/>
            <person name="Ullery H.E."/>
            <person name="Wilson R.J."/>
            <person name="Serrano M.G."/>
            <person name="Buck G."/>
            <person name="Lee V."/>
            <person name="Wang Y."/>
            <person name="Carvalho R."/>
            <person name="Voegtly L."/>
            <person name="Shi R."/>
            <person name="Duckworth R."/>
            <person name="Johnson A."/>
            <person name="Loviza R."/>
            <person name="Walstead R."/>
            <person name="Shah Z."/>
            <person name="Kiflezghi M."/>
            <person name="Wade K."/>
            <person name="Ball S.L."/>
            <person name="Bradley K.W."/>
            <person name="Asai D.J."/>
            <person name="Bowman C.A."/>
            <person name="Russell D.A."/>
            <person name="Pope W.H."/>
            <person name="Jacobs-Sera D."/>
            <person name="Hendrix R.W."/>
            <person name="Hatfull G.F."/>
        </authorList>
    </citation>
    <scope>NUCLEOTIDE SEQUENCE [LARGE SCALE GENOMIC DNA]</scope>
    <source>
        <strain evidence="2 3">DSM 27648</strain>
    </source>
</reference>
<dbReference type="InterPro" id="IPR050834">
    <property type="entry name" value="Glycosyltransf_2"/>
</dbReference>
<dbReference type="EMBL" id="CP012333">
    <property type="protein sequence ID" value="AKV00808.1"/>
    <property type="molecule type" value="Genomic_DNA"/>
</dbReference>
<keyword evidence="2" id="KW-0808">Transferase</keyword>
<dbReference type="PANTHER" id="PTHR43685:SF2">
    <property type="entry name" value="GLYCOSYLTRANSFERASE 2-LIKE DOMAIN-CONTAINING PROTEIN"/>
    <property type="match status" value="1"/>
</dbReference>
<evidence type="ECO:0000259" key="1">
    <source>
        <dbReference type="Pfam" id="PF00535"/>
    </source>
</evidence>
<organism evidence="2 3">
    <name type="scientific">Labilithrix luteola</name>
    <dbReference type="NCBI Taxonomy" id="1391654"/>
    <lineage>
        <taxon>Bacteria</taxon>
        <taxon>Pseudomonadati</taxon>
        <taxon>Myxococcota</taxon>
        <taxon>Polyangia</taxon>
        <taxon>Polyangiales</taxon>
        <taxon>Labilitrichaceae</taxon>
        <taxon>Labilithrix</taxon>
    </lineage>
</organism>
<dbReference type="InterPro" id="IPR001173">
    <property type="entry name" value="Glyco_trans_2-like"/>
</dbReference>
<evidence type="ECO:0000313" key="2">
    <source>
        <dbReference type="EMBL" id="AKV00808.1"/>
    </source>
</evidence>
<keyword evidence="3" id="KW-1185">Reference proteome</keyword>
<dbReference type="AlphaFoldDB" id="A0A0K1Q500"/>
<dbReference type="InterPro" id="IPR029044">
    <property type="entry name" value="Nucleotide-diphossugar_trans"/>
</dbReference>
<dbReference type="OrthoDB" id="9786172at2"/>
<protein>
    <submittedName>
        <fullName evidence="2">Putative capsular polysaccharide biosynthesis protein,Glycosyl Transferase Family 2, YveT</fullName>
    </submittedName>
</protein>
<dbReference type="Pfam" id="PF00535">
    <property type="entry name" value="Glycos_transf_2"/>
    <property type="match status" value="1"/>
</dbReference>
<evidence type="ECO:0000313" key="3">
    <source>
        <dbReference type="Proteomes" id="UP000064967"/>
    </source>
</evidence>
<accession>A0A0K1Q500</accession>
<sequence length="289" mass="32320">MAPLVTVGLPFFDEERHLASAIRSVLRQTFSDFELILLDDGSRDRSREIAESFDDPRIVLVTDSVRRHLPARLNEIVRRARGKYVARMDADDVMHPTRLAKEVAVMASGQFDAVGTWAVLVDDDETPFSTAEAARLPASPRTALERGIMAHATMLARREWLAENVYDETLTRAEDRDLWCRTAATGRFFVIEEPLYVVRVSTRGGRFLESYLESQRQNRAIIRRYGSACAGSRRASTMWLASLGKSLVMRGAASAGLASRLVQRRGRVPSARERAMALEALSVASDHRA</sequence>
<gene>
    <name evidence="2" type="ORF">AKJ09_07471</name>
</gene>
<dbReference type="STRING" id="1391654.AKJ09_07471"/>
<dbReference type="PATRIC" id="fig|1391654.3.peg.7582"/>
<dbReference type="PANTHER" id="PTHR43685">
    <property type="entry name" value="GLYCOSYLTRANSFERASE"/>
    <property type="match status" value="1"/>
</dbReference>
<dbReference type="GO" id="GO:0016740">
    <property type="term" value="F:transferase activity"/>
    <property type="evidence" value="ECO:0007669"/>
    <property type="project" value="UniProtKB-KW"/>
</dbReference>
<dbReference type="SUPFAM" id="SSF53448">
    <property type="entry name" value="Nucleotide-diphospho-sugar transferases"/>
    <property type="match status" value="1"/>
</dbReference>
<dbReference type="CDD" id="cd00761">
    <property type="entry name" value="Glyco_tranf_GTA_type"/>
    <property type="match status" value="1"/>
</dbReference>
<proteinExistence type="predicted"/>
<dbReference type="KEGG" id="llu:AKJ09_07471"/>
<dbReference type="RefSeq" id="WP_146652029.1">
    <property type="nucleotide sequence ID" value="NZ_CP012333.1"/>
</dbReference>
<dbReference type="Proteomes" id="UP000064967">
    <property type="component" value="Chromosome"/>
</dbReference>
<name>A0A0K1Q500_9BACT</name>
<dbReference type="Gene3D" id="3.90.550.10">
    <property type="entry name" value="Spore Coat Polysaccharide Biosynthesis Protein SpsA, Chain A"/>
    <property type="match status" value="1"/>
</dbReference>
<feature type="domain" description="Glycosyltransferase 2-like" evidence="1">
    <location>
        <begin position="7"/>
        <end position="141"/>
    </location>
</feature>